<keyword evidence="2" id="KW-1185">Reference proteome</keyword>
<accession>A0A699ZAT7</accession>
<sequence>MAGGVAAGADALMLKKQHLDGETEAEETGPEPDCALCARLVRTGRAKVLAGINALENPKARQLGAMIVAANQRLDQLWNKCTAGMVLGWMAKMQGLSIMDKIEVLKTVVFHVHPVEGCTRAEDGGLGLASQKYVDMGLPADCADFVYMALEGKEGSATMSEYFHMLEVCKQLFGIDDDNYYTVSTAVAGIMMGM</sequence>
<evidence type="ECO:0000313" key="2">
    <source>
        <dbReference type="Proteomes" id="UP000485058"/>
    </source>
</evidence>
<evidence type="ECO:0000313" key="1">
    <source>
        <dbReference type="EMBL" id="GFH16346.1"/>
    </source>
</evidence>
<dbReference type="AlphaFoldDB" id="A0A699ZAT7"/>
<comment type="caution">
    <text evidence="1">The sequence shown here is derived from an EMBL/GenBank/DDBJ whole genome shotgun (WGS) entry which is preliminary data.</text>
</comment>
<protein>
    <submittedName>
        <fullName evidence="1">Uncharacterized protein</fullName>
    </submittedName>
</protein>
<proteinExistence type="predicted"/>
<dbReference type="Proteomes" id="UP000485058">
    <property type="component" value="Unassembled WGS sequence"/>
</dbReference>
<organism evidence="1 2">
    <name type="scientific">Haematococcus lacustris</name>
    <name type="common">Green alga</name>
    <name type="synonym">Haematococcus pluvialis</name>
    <dbReference type="NCBI Taxonomy" id="44745"/>
    <lineage>
        <taxon>Eukaryota</taxon>
        <taxon>Viridiplantae</taxon>
        <taxon>Chlorophyta</taxon>
        <taxon>core chlorophytes</taxon>
        <taxon>Chlorophyceae</taxon>
        <taxon>CS clade</taxon>
        <taxon>Chlamydomonadales</taxon>
        <taxon>Haematococcaceae</taxon>
        <taxon>Haematococcus</taxon>
    </lineage>
</organism>
<gene>
    <name evidence="1" type="ORF">HaLaN_12744</name>
</gene>
<name>A0A699ZAT7_HAELA</name>
<reference evidence="1 2" key="1">
    <citation type="submission" date="2020-02" db="EMBL/GenBank/DDBJ databases">
        <title>Draft genome sequence of Haematococcus lacustris strain NIES-144.</title>
        <authorList>
            <person name="Morimoto D."/>
            <person name="Nakagawa S."/>
            <person name="Yoshida T."/>
            <person name="Sawayama S."/>
        </authorList>
    </citation>
    <scope>NUCLEOTIDE SEQUENCE [LARGE SCALE GENOMIC DNA]</scope>
    <source>
        <strain evidence="1 2">NIES-144</strain>
    </source>
</reference>
<dbReference type="EMBL" id="BLLF01000982">
    <property type="protein sequence ID" value="GFH16346.1"/>
    <property type="molecule type" value="Genomic_DNA"/>
</dbReference>